<dbReference type="EMBL" id="CP022388">
    <property type="protein sequence ID" value="ATA91083.1"/>
    <property type="molecule type" value="Genomic_DNA"/>
</dbReference>
<dbReference type="Gene3D" id="1.10.3210.10">
    <property type="entry name" value="Hypothetical protein af1432"/>
    <property type="match status" value="1"/>
</dbReference>
<keyword evidence="1" id="KW-0472">Membrane</keyword>
<dbReference type="EMBL" id="CDOK01000165">
    <property type="protein sequence ID" value="CEN52500.1"/>
    <property type="molecule type" value="Genomic_DNA"/>
</dbReference>
<feature type="transmembrane region" description="Helical" evidence="1">
    <location>
        <begin position="12"/>
        <end position="31"/>
    </location>
</feature>
<gene>
    <name evidence="4" type="ORF">CCAN11_2470012</name>
    <name evidence="3" type="ORF">CGC56_02210</name>
</gene>
<reference evidence="6" key="4">
    <citation type="submission" date="2017-06" db="EMBL/GenBank/DDBJ databases">
        <title>Capnocytophaga spp. assemblies.</title>
        <authorList>
            <person name="Gulvik C.A."/>
        </authorList>
    </citation>
    <scope>NUCLEOTIDE SEQUENCE [LARGE SCALE GENOMIC DNA]</scope>
    <source>
        <strain evidence="6">H5594</strain>
    </source>
</reference>
<dbReference type="SUPFAM" id="SSF109604">
    <property type="entry name" value="HD-domain/PDEase-like"/>
    <property type="match status" value="1"/>
</dbReference>
<dbReference type="InterPro" id="IPR052722">
    <property type="entry name" value="PgpH_phosphodiesterase"/>
</dbReference>
<dbReference type="InterPro" id="IPR003607">
    <property type="entry name" value="HD/PDEase_dom"/>
</dbReference>
<reference evidence="4" key="1">
    <citation type="submission" date="2015-01" db="EMBL/GenBank/DDBJ databases">
        <authorList>
            <person name="Xiang T."/>
            <person name="Song Y."/>
            <person name="Huang L."/>
            <person name="Wang B."/>
            <person name="Wu P."/>
        </authorList>
    </citation>
    <scope>NUCLEOTIDE SEQUENCE [LARGE SCALE GENOMIC DNA]</scope>
    <source>
        <strain evidence="4">Cc11</strain>
    </source>
</reference>
<dbReference type="InterPro" id="IPR006675">
    <property type="entry name" value="HDIG_dom"/>
</dbReference>
<dbReference type="EC" id="3.1.4.16" evidence="4"/>
<sequence>MRKYWEKLNINPLFLKILIAVITVVLVVQVFPKKAKFKYEFQKGKLWQHETFYAPFEFPLKKSEEQIAKETEQIVSKSVVYYTKDTLVYQHVLQRLPDKITTYFGDKISENRRQEIIHKVTEFLKKSYRVGVFINSQGFTSGTVMIIGKQNQVSELLTSEVFFLEQLNDYVTKELAFEPQYRKNYQALLFEIMQPDLRVEQKFTQKALDENLKDLVYTYGIVNQGQLIIAKGEMVEGERLAMLESLQSEYESETWNQSNYYWSLLGYYTLVSICIFIVLVYLQRYAIDIYNDNIKLSFIFFNVLLIIYLVSFFIKTFPDYIYVAPVCLMLMILKSFFDLRTAIFVFVITILLTGFITPNSFQFIFIQIIAGAFIILNTKDTQYRLNNFISAAYTTIAYLFTYMAFHLITEGQLHNLHVSFLIMFLLNGMGMLFSQPLTYIYERVFGLVCDASLLELTDTNSKLLRELSEKAPGTFQHSMQVANLAEAAAVEIKANALLVRVGALYHDIGKMKNPVYFIENQKTNINPHDCLTPTESARIIINHVAEGVEIARKHKLPERIIEFIKTHHGNSLVYYFYRKEMEQNEQVIESDFRYAGPIPSSKETAILMMADSVEAASRSLKNPTYPMIDEFVESIIKKQFDDHQFMNSDITLKEIERIKAVFKDKLTNIYHLRIPYPK</sequence>
<name>A0A0B7IKS6_9FLAO</name>
<evidence type="ECO:0000313" key="6">
    <source>
        <dbReference type="Proteomes" id="UP000243136"/>
    </source>
</evidence>
<keyword evidence="1" id="KW-0812">Transmembrane</keyword>
<reference evidence="3" key="3">
    <citation type="journal article" date="2017" name="Genome Announc.">
        <title>Twelve Complete Reference Genomes of Clinical Isolates in the Capnocytophaga Genus.</title>
        <authorList>
            <person name="Villarma A."/>
            <person name="Gulvik C.A."/>
            <person name="Rowe L.A."/>
            <person name="Sheth M."/>
            <person name="Juieng P."/>
            <person name="Nicholson A.C."/>
            <person name="Loparev V.N."/>
            <person name="McQuiston J.R."/>
        </authorList>
    </citation>
    <scope>NUCLEOTIDE SEQUENCE</scope>
    <source>
        <strain evidence="3">H5594</strain>
    </source>
</reference>
<dbReference type="InterPro" id="IPR011624">
    <property type="entry name" value="Metal-dep_PHydrolase_7TM_extra"/>
</dbReference>
<dbReference type="RefSeq" id="WP_041987808.1">
    <property type="nucleotide sequence ID" value="NZ_BOQI01000018.1"/>
</dbReference>
<feature type="domain" description="HD/PDEase" evidence="2">
    <location>
        <begin position="470"/>
        <end position="625"/>
    </location>
</feature>
<dbReference type="AlphaFoldDB" id="A0A0B7IKS6"/>
<dbReference type="GO" id="GO:0008663">
    <property type="term" value="F:2',3'-cyclic-nucleotide 2'-phosphodiesterase activity"/>
    <property type="evidence" value="ECO:0007669"/>
    <property type="project" value="UniProtKB-EC"/>
</dbReference>
<dbReference type="Pfam" id="PF01966">
    <property type="entry name" value="HD"/>
    <property type="match status" value="1"/>
</dbReference>
<dbReference type="Proteomes" id="UP000243136">
    <property type="component" value="Chromosome"/>
</dbReference>
<evidence type="ECO:0000256" key="1">
    <source>
        <dbReference type="SAM" id="Phobius"/>
    </source>
</evidence>
<reference evidence="5" key="2">
    <citation type="submission" date="2015-01" db="EMBL/GenBank/DDBJ databases">
        <authorList>
            <person name="MANFREDI Pablo"/>
        </authorList>
    </citation>
    <scope>NUCLEOTIDE SEQUENCE [LARGE SCALE GENOMIC DNA]</scope>
    <source>
        <strain evidence="5">Cc11</strain>
    </source>
</reference>
<feature type="transmembrane region" description="Helical" evidence="1">
    <location>
        <begin position="320"/>
        <end position="337"/>
    </location>
</feature>
<feature type="transmembrane region" description="Helical" evidence="1">
    <location>
        <begin position="420"/>
        <end position="441"/>
    </location>
</feature>
<dbReference type="SMART" id="SM00471">
    <property type="entry name" value="HDc"/>
    <property type="match status" value="1"/>
</dbReference>
<evidence type="ECO:0000313" key="4">
    <source>
        <dbReference type="EMBL" id="CEN52500.1"/>
    </source>
</evidence>
<dbReference type="Pfam" id="PF07697">
    <property type="entry name" value="7TMR-HDED"/>
    <property type="match status" value="1"/>
</dbReference>
<keyword evidence="4" id="KW-0378">Hydrolase</keyword>
<feature type="transmembrane region" description="Helical" evidence="1">
    <location>
        <begin position="344"/>
        <end position="376"/>
    </location>
</feature>
<feature type="transmembrane region" description="Helical" evidence="1">
    <location>
        <begin position="260"/>
        <end position="282"/>
    </location>
</feature>
<feature type="transmembrane region" description="Helical" evidence="1">
    <location>
        <begin position="388"/>
        <end position="408"/>
    </location>
</feature>
<feature type="transmembrane region" description="Helical" evidence="1">
    <location>
        <begin position="294"/>
        <end position="314"/>
    </location>
</feature>
<dbReference type="PANTHER" id="PTHR36442:SF1">
    <property type="entry name" value="CYCLIC-DI-AMP PHOSPHODIESTERASE PGPH"/>
    <property type="match status" value="1"/>
</dbReference>
<evidence type="ECO:0000313" key="5">
    <source>
        <dbReference type="Proteomes" id="UP000039370"/>
    </source>
</evidence>
<dbReference type="InterPro" id="IPR011621">
    <property type="entry name" value="Metal-dep_PHydrolase_7TM_intra"/>
</dbReference>
<protein>
    <submittedName>
        <fullName evidence="3">Phosphohydrolase</fullName>
    </submittedName>
    <submittedName>
        <fullName evidence="4">Putative 2',3'-cyclic-nucleotide 2'-phosphodiesterase</fullName>
        <ecNumber evidence="4">3.1.4.16</ecNumber>
    </submittedName>
</protein>
<keyword evidence="1" id="KW-1133">Transmembrane helix</keyword>
<proteinExistence type="predicted"/>
<dbReference type="PANTHER" id="PTHR36442">
    <property type="entry name" value="CYCLIC-DI-AMP PHOSPHODIESTERASE PGPH"/>
    <property type="match status" value="1"/>
</dbReference>
<evidence type="ECO:0000259" key="2">
    <source>
        <dbReference type="SMART" id="SM00471"/>
    </source>
</evidence>
<evidence type="ECO:0000313" key="3">
    <source>
        <dbReference type="EMBL" id="ATA91083.1"/>
    </source>
</evidence>
<accession>A0A0B7IKS6</accession>
<dbReference type="NCBIfam" id="TIGR00277">
    <property type="entry name" value="HDIG"/>
    <property type="match status" value="1"/>
</dbReference>
<dbReference type="CDD" id="cd00077">
    <property type="entry name" value="HDc"/>
    <property type="match status" value="1"/>
</dbReference>
<dbReference type="Pfam" id="PF07698">
    <property type="entry name" value="7TM-7TMR_HD"/>
    <property type="match status" value="1"/>
</dbReference>
<organism evidence="4 5">
    <name type="scientific">Capnocytophaga canimorsus</name>
    <dbReference type="NCBI Taxonomy" id="28188"/>
    <lineage>
        <taxon>Bacteria</taxon>
        <taxon>Pseudomonadati</taxon>
        <taxon>Bacteroidota</taxon>
        <taxon>Flavobacteriia</taxon>
        <taxon>Flavobacteriales</taxon>
        <taxon>Flavobacteriaceae</taxon>
        <taxon>Capnocytophaga</taxon>
    </lineage>
</organism>
<dbReference type="Proteomes" id="UP000039370">
    <property type="component" value="Unassembled WGS sequence"/>
</dbReference>
<dbReference type="InterPro" id="IPR006674">
    <property type="entry name" value="HD_domain"/>
</dbReference>